<feature type="compositionally biased region" description="Low complexity" evidence="1">
    <location>
        <begin position="61"/>
        <end position="72"/>
    </location>
</feature>
<dbReference type="EMBL" id="KV419081">
    <property type="protein sequence ID" value="KZP02066.1"/>
    <property type="molecule type" value="Genomic_DNA"/>
</dbReference>
<feature type="region of interest" description="Disordered" evidence="1">
    <location>
        <begin position="55"/>
        <end position="81"/>
    </location>
</feature>
<evidence type="ECO:0000313" key="3">
    <source>
        <dbReference type="Proteomes" id="UP000076532"/>
    </source>
</evidence>
<proteinExistence type="predicted"/>
<feature type="region of interest" description="Disordered" evidence="1">
    <location>
        <begin position="156"/>
        <end position="182"/>
    </location>
</feature>
<evidence type="ECO:0000313" key="2">
    <source>
        <dbReference type="EMBL" id="KZP02066.1"/>
    </source>
</evidence>
<evidence type="ECO:0000256" key="1">
    <source>
        <dbReference type="SAM" id="MobiDB-lite"/>
    </source>
</evidence>
<reference evidence="2 3" key="1">
    <citation type="journal article" date="2016" name="Mol. Biol. Evol.">
        <title>Comparative Genomics of Early-Diverging Mushroom-Forming Fungi Provides Insights into the Origins of Lignocellulose Decay Capabilities.</title>
        <authorList>
            <person name="Nagy L.G."/>
            <person name="Riley R."/>
            <person name="Tritt A."/>
            <person name="Adam C."/>
            <person name="Daum C."/>
            <person name="Floudas D."/>
            <person name="Sun H."/>
            <person name="Yadav J.S."/>
            <person name="Pangilinan J."/>
            <person name="Larsson K.H."/>
            <person name="Matsuura K."/>
            <person name="Barry K."/>
            <person name="Labutti K."/>
            <person name="Kuo R."/>
            <person name="Ohm R.A."/>
            <person name="Bhattacharya S.S."/>
            <person name="Shirouzu T."/>
            <person name="Yoshinaga Y."/>
            <person name="Martin F.M."/>
            <person name="Grigoriev I.V."/>
            <person name="Hibbett D.S."/>
        </authorList>
    </citation>
    <scope>NUCLEOTIDE SEQUENCE [LARGE SCALE GENOMIC DNA]</scope>
    <source>
        <strain evidence="2 3">CBS 109695</strain>
    </source>
</reference>
<gene>
    <name evidence="2" type="ORF">FIBSPDRAFT_970546</name>
</gene>
<protein>
    <submittedName>
        <fullName evidence="2">Uncharacterized protein</fullName>
    </submittedName>
</protein>
<organism evidence="2 3">
    <name type="scientific">Athelia psychrophila</name>
    <dbReference type="NCBI Taxonomy" id="1759441"/>
    <lineage>
        <taxon>Eukaryota</taxon>
        <taxon>Fungi</taxon>
        <taxon>Dikarya</taxon>
        <taxon>Basidiomycota</taxon>
        <taxon>Agaricomycotina</taxon>
        <taxon>Agaricomycetes</taxon>
        <taxon>Agaricomycetidae</taxon>
        <taxon>Atheliales</taxon>
        <taxon>Atheliaceae</taxon>
        <taxon>Athelia</taxon>
    </lineage>
</organism>
<keyword evidence="3" id="KW-1185">Reference proteome</keyword>
<accession>A0A167SMG4</accession>
<dbReference type="Proteomes" id="UP000076532">
    <property type="component" value="Unassembled WGS sequence"/>
</dbReference>
<dbReference type="AlphaFoldDB" id="A0A167SMG4"/>
<name>A0A167SMG4_9AGAM</name>
<sequence>MPLAQPTNNRVQFVALEYLHWPTGATEGTRSWGFEHTIDNRKLSVGSKISIMRERPPQASPLPRLLQLSRPSNSRRRPPSPLLEGAVLGIKEVAEGIVTFTISDDFAGGLSTLRVPARATTLGTRGGVARKALSLSLGQGRGWTLQYPTLVEADSLQRPKKKRAQPRAPLLTFAPFDDSDER</sequence>